<comment type="subunit">
    <text evidence="8">Interacts with ATAD3A.</text>
</comment>
<evidence type="ECO:0000256" key="7">
    <source>
        <dbReference type="ARBA" id="ARBA00037072"/>
    </source>
</evidence>
<evidence type="ECO:0000256" key="4">
    <source>
        <dbReference type="ARBA" id="ARBA00022989"/>
    </source>
</evidence>
<keyword evidence="6 10" id="KW-0472">Membrane</keyword>
<comment type="similarity">
    <text evidence="2">Belongs to the FAM210 family.</text>
</comment>
<gene>
    <name evidence="12" type="ORF">MONAX_5E030532</name>
</gene>
<dbReference type="GO" id="GO:0005739">
    <property type="term" value="C:mitochondrion"/>
    <property type="evidence" value="ECO:0007669"/>
    <property type="project" value="TreeGrafter"/>
</dbReference>
<protein>
    <recommendedName>
        <fullName evidence="9">Protein FAM210A</fullName>
    </recommendedName>
</protein>
<evidence type="ECO:0000256" key="3">
    <source>
        <dbReference type="ARBA" id="ARBA00022692"/>
    </source>
</evidence>
<comment type="caution">
    <text evidence="12">The sequence shown here is derived from an EMBL/GenBank/DDBJ whole genome shotgun (WGS) entry which is preliminary data.</text>
</comment>
<dbReference type="PANTHER" id="PTHR21377:SF1">
    <property type="entry name" value="PROTEIN FAM210A"/>
    <property type="match status" value="1"/>
</dbReference>
<evidence type="ECO:0000256" key="2">
    <source>
        <dbReference type="ARBA" id="ARBA00008249"/>
    </source>
</evidence>
<reference evidence="12" key="1">
    <citation type="submission" date="2019-04" db="EMBL/GenBank/DDBJ databases">
        <authorList>
            <person name="Alioto T."/>
            <person name="Alioto T."/>
        </authorList>
    </citation>
    <scope>NUCLEOTIDE SEQUENCE [LARGE SCALE GENOMIC DNA]</scope>
</reference>
<organism evidence="12 13">
    <name type="scientific">Marmota monax</name>
    <name type="common">Woodchuck</name>
    <dbReference type="NCBI Taxonomy" id="9995"/>
    <lineage>
        <taxon>Eukaryota</taxon>
        <taxon>Metazoa</taxon>
        <taxon>Chordata</taxon>
        <taxon>Craniata</taxon>
        <taxon>Vertebrata</taxon>
        <taxon>Euteleostomi</taxon>
        <taxon>Mammalia</taxon>
        <taxon>Eutheria</taxon>
        <taxon>Euarchontoglires</taxon>
        <taxon>Glires</taxon>
        <taxon>Rodentia</taxon>
        <taxon>Sciuromorpha</taxon>
        <taxon>Sciuridae</taxon>
        <taxon>Xerinae</taxon>
        <taxon>Marmotini</taxon>
        <taxon>Marmota</taxon>
    </lineage>
</organism>
<evidence type="ECO:0000313" key="12">
    <source>
        <dbReference type="EMBL" id="VTJ63311.1"/>
    </source>
</evidence>
<evidence type="ECO:0000256" key="1">
    <source>
        <dbReference type="ARBA" id="ARBA00004167"/>
    </source>
</evidence>
<dbReference type="Proteomes" id="UP000335636">
    <property type="component" value="Unassembled WGS sequence"/>
</dbReference>
<evidence type="ECO:0000313" key="13">
    <source>
        <dbReference type="Proteomes" id="UP000335636"/>
    </source>
</evidence>
<keyword evidence="13" id="KW-1185">Reference proteome</keyword>
<evidence type="ECO:0000256" key="9">
    <source>
        <dbReference type="ARBA" id="ARBA00039480"/>
    </source>
</evidence>
<dbReference type="Pfam" id="PF06916">
    <property type="entry name" value="FAM210A-B_dom"/>
    <property type="match status" value="1"/>
</dbReference>
<evidence type="ECO:0000259" key="11">
    <source>
        <dbReference type="Pfam" id="PF06916"/>
    </source>
</evidence>
<comment type="subcellular location">
    <subcellularLocation>
        <location evidence="1">Membrane</location>
        <topology evidence="1">Single-pass membrane protein</topology>
    </subcellularLocation>
</comment>
<keyword evidence="3 10" id="KW-0812">Transmembrane</keyword>
<dbReference type="PANTHER" id="PTHR21377">
    <property type="entry name" value="PROTEIN FAM210B, MITOCHONDRIAL"/>
    <property type="match status" value="1"/>
</dbReference>
<evidence type="ECO:0000256" key="10">
    <source>
        <dbReference type="SAM" id="Phobius"/>
    </source>
</evidence>
<keyword evidence="4 10" id="KW-1133">Transmembrane helix</keyword>
<dbReference type="GO" id="GO:0016020">
    <property type="term" value="C:membrane"/>
    <property type="evidence" value="ECO:0007669"/>
    <property type="project" value="UniProtKB-SubCell"/>
</dbReference>
<dbReference type="AlphaFoldDB" id="A0A5E4B2M0"/>
<accession>A0A5E4B2M0</accession>
<evidence type="ECO:0000256" key="5">
    <source>
        <dbReference type="ARBA" id="ARBA00023054"/>
    </source>
</evidence>
<feature type="transmembrane region" description="Helical" evidence="10">
    <location>
        <begin position="12"/>
        <end position="30"/>
    </location>
</feature>
<feature type="domain" description="DUF1279" evidence="11">
    <location>
        <begin position="55"/>
        <end position="114"/>
    </location>
</feature>
<dbReference type="InterPro" id="IPR009688">
    <property type="entry name" value="FAM210A/B-like_dom"/>
</dbReference>
<sequence length="174" mass="19416">MFERLSSGLWPSILVVGAAGIGGVGLSIHPSGKSDSFRKKEDFDPLQDKSRSLYQRFKKTFRQYGKVLIPVHLMTSGVWFGAFDYAARRGLNAVPVLELLGLPDSVVNTLKKFPDWKCPDSKAMFKIATPALHRDLGRTVLYREVIAQLWLHVDTTSCQGVSVKQDGRDQAQTH</sequence>
<keyword evidence="5" id="KW-0175">Coiled coil</keyword>
<evidence type="ECO:0000256" key="6">
    <source>
        <dbReference type="ARBA" id="ARBA00023136"/>
    </source>
</evidence>
<proteinExistence type="inferred from homology"/>
<dbReference type="EMBL" id="CABDUW010000224">
    <property type="protein sequence ID" value="VTJ63311.1"/>
    <property type="molecule type" value="Genomic_DNA"/>
</dbReference>
<comment type="function">
    <text evidence="7">May play a role in the structure and strength of both muscle and bone.</text>
</comment>
<name>A0A5E4B2M0_MARMO</name>
<evidence type="ECO:0000256" key="8">
    <source>
        <dbReference type="ARBA" id="ARBA00038673"/>
    </source>
</evidence>
<dbReference type="InterPro" id="IPR045866">
    <property type="entry name" value="FAM210A/B-like"/>
</dbReference>